<evidence type="ECO:0000256" key="1">
    <source>
        <dbReference type="SAM" id="MobiDB-lite"/>
    </source>
</evidence>
<reference evidence="3" key="1">
    <citation type="journal article" date="2019" name="Int. J. Syst. Evol. Microbiol.">
        <title>The Global Catalogue of Microorganisms (GCM) 10K type strain sequencing project: providing services to taxonomists for standard genome sequencing and annotation.</title>
        <authorList>
            <consortium name="The Broad Institute Genomics Platform"/>
            <consortium name="The Broad Institute Genome Sequencing Center for Infectious Disease"/>
            <person name="Wu L."/>
            <person name="Ma J."/>
        </authorList>
    </citation>
    <scope>NUCLEOTIDE SEQUENCE [LARGE SCALE GENOMIC DNA]</scope>
    <source>
        <strain evidence="3">JCM 16014</strain>
    </source>
</reference>
<evidence type="ECO:0000313" key="2">
    <source>
        <dbReference type="EMBL" id="GAA2028615.1"/>
    </source>
</evidence>
<dbReference type="PANTHER" id="PTHR43737">
    <property type="entry name" value="BLL7424 PROTEIN"/>
    <property type="match status" value="1"/>
</dbReference>
<keyword evidence="3" id="KW-1185">Reference proteome</keyword>
<dbReference type="Proteomes" id="UP001500751">
    <property type="component" value="Unassembled WGS sequence"/>
</dbReference>
<proteinExistence type="predicted"/>
<dbReference type="Pfam" id="PF07394">
    <property type="entry name" value="DUF1501"/>
    <property type="match status" value="1"/>
</dbReference>
<comment type="caution">
    <text evidence="2">The sequence shown here is derived from an EMBL/GenBank/DDBJ whole genome shotgun (WGS) entry which is preliminary data.</text>
</comment>
<accession>A0ABP5FNS1</accession>
<dbReference type="EMBL" id="BAAAQN010000014">
    <property type="protein sequence ID" value="GAA2028615.1"/>
    <property type="molecule type" value="Genomic_DNA"/>
</dbReference>
<dbReference type="PANTHER" id="PTHR43737:SF1">
    <property type="entry name" value="DUF1501 DOMAIN-CONTAINING PROTEIN"/>
    <property type="match status" value="1"/>
</dbReference>
<name>A0ABP5FNS1_9ACTN</name>
<dbReference type="PROSITE" id="PS51318">
    <property type="entry name" value="TAT"/>
    <property type="match status" value="1"/>
</dbReference>
<organism evidence="2 3">
    <name type="scientific">Catenulispora yoronensis</name>
    <dbReference type="NCBI Taxonomy" id="450799"/>
    <lineage>
        <taxon>Bacteria</taxon>
        <taxon>Bacillati</taxon>
        <taxon>Actinomycetota</taxon>
        <taxon>Actinomycetes</taxon>
        <taxon>Catenulisporales</taxon>
        <taxon>Catenulisporaceae</taxon>
        <taxon>Catenulispora</taxon>
    </lineage>
</organism>
<feature type="compositionally biased region" description="Low complexity" evidence="1">
    <location>
        <begin position="271"/>
        <end position="287"/>
    </location>
</feature>
<dbReference type="PROSITE" id="PS51257">
    <property type="entry name" value="PROKAR_LIPOPROTEIN"/>
    <property type="match status" value="1"/>
</dbReference>
<evidence type="ECO:0000313" key="3">
    <source>
        <dbReference type="Proteomes" id="UP001500751"/>
    </source>
</evidence>
<dbReference type="InterPro" id="IPR006311">
    <property type="entry name" value="TAT_signal"/>
</dbReference>
<dbReference type="InterPro" id="IPR010869">
    <property type="entry name" value="DUF1501"/>
</dbReference>
<dbReference type="RefSeq" id="WP_344666170.1">
    <property type="nucleotide sequence ID" value="NZ_BAAAQN010000014.1"/>
</dbReference>
<protein>
    <submittedName>
        <fullName evidence="2">DUF1501 domain-containing protein</fullName>
    </submittedName>
</protein>
<sequence length="453" mass="46303">MDAVTRRRFLELSGVLSTGTFAAACSGSHGHSGGAPHGGAVMTPGGPVTSGAQLGAAAQHAPLVAGQGVLVMVTLYGGNDGLNTVIPYADGAYHDSRPDLAFTDKEVLDLGEGLGFNPAMTGLHAMWQRKLCAVVRGVGYPKPNHSHFVSMDIWQTASPGEPTGSGWLGRWLDAQPDDQLRALRAISVGGTLPPLLGGTKTAGSSLPLGQFRLPKAGPLDSGFMALGGASAQDSVMAAYAARDVSDLFTVAKTFTPALESAKKAGGSNKTPAAGGNTTPAAGAAGAAGGNAKVAKGSALAQQLDIVAECINASVPTRVYSVSLGGFDTHSAEKQTQQQLWGEVDQAVVDFQNAISAGPHGKNVVTVLYTEFGRRVKANANEGTDHGTAGPVLVVGEPVNGGFYGEQPSLTDLDSGDLKFSTDFRSVYATLLDKVLGADPVQVLGADQPRVGFL</sequence>
<gene>
    <name evidence="2" type="ORF">GCM10009839_29760</name>
</gene>
<feature type="region of interest" description="Disordered" evidence="1">
    <location>
        <begin position="261"/>
        <end position="287"/>
    </location>
</feature>